<accession>A0ABU5Z4U0</accession>
<gene>
    <name evidence="1" type="ORF">VJJ08_01455</name>
</gene>
<dbReference type="Gene3D" id="2.180.10.10">
    <property type="entry name" value="RHS repeat-associated core"/>
    <property type="match status" value="1"/>
</dbReference>
<evidence type="ECO:0008006" key="3">
    <source>
        <dbReference type="Google" id="ProtNLM"/>
    </source>
</evidence>
<proteinExistence type="predicted"/>
<organism evidence="1 2">
    <name type="scientific">Capnocytophaga gingivalis</name>
    <dbReference type="NCBI Taxonomy" id="1017"/>
    <lineage>
        <taxon>Bacteria</taxon>
        <taxon>Pseudomonadati</taxon>
        <taxon>Bacteroidota</taxon>
        <taxon>Flavobacteriia</taxon>
        <taxon>Flavobacteriales</taxon>
        <taxon>Flavobacteriaceae</taxon>
        <taxon>Capnocytophaga</taxon>
    </lineage>
</organism>
<reference evidence="1 2" key="1">
    <citation type="submission" date="2023-12" db="EMBL/GenBank/DDBJ databases">
        <title>Genomic sequences of Capnocytophaga and Parvimonas strains.</title>
        <authorList>
            <person name="Watt R.M."/>
            <person name="Wang M."/>
            <person name="Yang T."/>
            <person name="Tong W.M."/>
        </authorList>
    </citation>
    <scope>NUCLEOTIDE SEQUENCE [LARGE SCALE GENOMIC DNA]</scope>
    <source>
        <strain evidence="1 2">CCUG 13096</strain>
    </source>
</reference>
<dbReference type="EMBL" id="JAYKBW010000002">
    <property type="protein sequence ID" value="MEB3073968.1"/>
    <property type="molecule type" value="Genomic_DNA"/>
</dbReference>
<dbReference type="PROSITE" id="PS51257">
    <property type="entry name" value="PROKAR_LIPOPROTEIN"/>
    <property type="match status" value="1"/>
</dbReference>
<evidence type="ECO:0000313" key="2">
    <source>
        <dbReference type="Proteomes" id="UP001311730"/>
    </source>
</evidence>
<dbReference type="RefSeq" id="WP_323982465.1">
    <property type="nucleotide sequence ID" value="NZ_JAYKBW010000002.1"/>
</dbReference>
<sequence length="293" mass="33284">MKKVILLAGLLLVGVSCSKSEGENIGGGVVQQQESAVYPKEKKGDDQNYTTTAYELDNGGKVKKVVEETYQAGQKKDIYTRITEVTYTNKKYPTKLSEKQNENTRQLEYTYDSKDRVTVMNLTQGSNNSKRIFEYDNEGRITKETLTQPGALPTATTYTYTGNTVVEKESTSPNTTKTYTFEKGNLVKEVYEQKDEAGNIAFSETKTYEYDTTIKNPAASIEHRLVSLNYFYNPLFSKENSENVVTKEVSKYSERGREEVRTVTYTYEKNNEGYPTKATEVREGNRSVTVFTY</sequence>
<evidence type="ECO:0000313" key="1">
    <source>
        <dbReference type="EMBL" id="MEB3073968.1"/>
    </source>
</evidence>
<dbReference type="Proteomes" id="UP001311730">
    <property type="component" value="Unassembled WGS sequence"/>
</dbReference>
<comment type="caution">
    <text evidence="1">The sequence shown here is derived from an EMBL/GenBank/DDBJ whole genome shotgun (WGS) entry which is preliminary data.</text>
</comment>
<name>A0ABU5Z4U0_9FLAO</name>
<protein>
    <recommendedName>
        <fullName evidence="3">Sugar-binding protein</fullName>
    </recommendedName>
</protein>
<keyword evidence="2" id="KW-1185">Reference proteome</keyword>